<organism evidence="18 20">
    <name type="scientific">Afipia felis</name>
    <name type="common">Cat scratch disease bacillus</name>
    <dbReference type="NCBI Taxonomy" id="1035"/>
    <lineage>
        <taxon>Bacteria</taxon>
        <taxon>Pseudomonadati</taxon>
        <taxon>Pseudomonadota</taxon>
        <taxon>Alphaproteobacteria</taxon>
        <taxon>Hyphomicrobiales</taxon>
        <taxon>Nitrobacteraceae</taxon>
        <taxon>Afipia</taxon>
    </lineage>
</organism>
<dbReference type="Pfam" id="PF00672">
    <property type="entry name" value="HAMP"/>
    <property type="match status" value="1"/>
</dbReference>
<gene>
    <name evidence="18" type="primary">envZ_1</name>
    <name evidence="18" type="ORF">BN961_02627</name>
    <name evidence="19" type="ORF">NCTC12722_02344</name>
</gene>
<dbReference type="AlphaFoldDB" id="A0A090MU48"/>
<evidence type="ECO:0000256" key="7">
    <source>
        <dbReference type="ARBA" id="ARBA00022679"/>
    </source>
</evidence>
<reference evidence="18 20" key="1">
    <citation type="journal article" date="2014" name="Genome Announc.">
        <title>Genome Sequence of Afipia felis Strain 76713, Isolated in Hospital Water Using an Amoeba Co-Culture Procedure.</title>
        <authorList>
            <person name="Benamar S."/>
            <person name="La Scola B."/>
            <person name="Croce O."/>
        </authorList>
    </citation>
    <scope>NUCLEOTIDE SEQUENCE [LARGE SCALE GENOMIC DNA]</scope>
    <source>
        <strain evidence="18 20">76713</strain>
    </source>
</reference>
<keyword evidence="9" id="KW-0547">Nucleotide-binding</keyword>
<comment type="subcellular location">
    <subcellularLocation>
        <location evidence="2">Cell inner membrane</location>
        <topology evidence="2">Multi-pass membrane protein</topology>
    </subcellularLocation>
</comment>
<evidence type="ECO:0000256" key="12">
    <source>
        <dbReference type="ARBA" id="ARBA00022989"/>
    </source>
</evidence>
<dbReference type="PRINTS" id="PR00344">
    <property type="entry name" value="BCTRLSENSOR"/>
</dbReference>
<dbReference type="OrthoDB" id="9804645at2"/>
<keyword evidence="12 15" id="KW-1133">Transmembrane helix</keyword>
<dbReference type="PANTHER" id="PTHR44936">
    <property type="entry name" value="SENSOR PROTEIN CREC"/>
    <property type="match status" value="1"/>
</dbReference>
<protein>
    <recommendedName>
        <fullName evidence="3">histidine kinase</fullName>
        <ecNumber evidence="3">2.7.13.3</ecNumber>
    </recommendedName>
</protein>
<evidence type="ECO:0000256" key="5">
    <source>
        <dbReference type="ARBA" id="ARBA00022519"/>
    </source>
</evidence>
<evidence type="ECO:0000256" key="15">
    <source>
        <dbReference type="SAM" id="Phobius"/>
    </source>
</evidence>
<evidence type="ECO:0000256" key="2">
    <source>
        <dbReference type="ARBA" id="ARBA00004429"/>
    </source>
</evidence>
<evidence type="ECO:0000259" key="17">
    <source>
        <dbReference type="PROSITE" id="PS50885"/>
    </source>
</evidence>
<dbReference type="CDD" id="cd00082">
    <property type="entry name" value="HisKA"/>
    <property type="match status" value="1"/>
</dbReference>
<evidence type="ECO:0000256" key="13">
    <source>
        <dbReference type="ARBA" id="ARBA00023012"/>
    </source>
</evidence>
<evidence type="ECO:0000256" key="1">
    <source>
        <dbReference type="ARBA" id="ARBA00000085"/>
    </source>
</evidence>
<evidence type="ECO:0000256" key="11">
    <source>
        <dbReference type="ARBA" id="ARBA00022840"/>
    </source>
</evidence>
<feature type="domain" description="Histidine kinase" evidence="16">
    <location>
        <begin position="268"/>
        <end position="467"/>
    </location>
</feature>
<dbReference type="GO" id="GO:0005886">
    <property type="term" value="C:plasma membrane"/>
    <property type="evidence" value="ECO:0007669"/>
    <property type="project" value="UniProtKB-SubCell"/>
</dbReference>
<keyword evidence="6" id="KW-0597">Phosphoprotein</keyword>
<evidence type="ECO:0000256" key="8">
    <source>
        <dbReference type="ARBA" id="ARBA00022692"/>
    </source>
</evidence>
<dbReference type="Gene3D" id="3.30.565.10">
    <property type="entry name" value="Histidine kinase-like ATPase, C-terminal domain"/>
    <property type="match status" value="1"/>
</dbReference>
<keyword evidence="8 15" id="KW-0812">Transmembrane</keyword>
<feature type="transmembrane region" description="Helical" evidence="15">
    <location>
        <begin position="188"/>
        <end position="207"/>
    </location>
</feature>
<evidence type="ECO:0000313" key="20">
    <source>
        <dbReference type="Proteomes" id="UP000035762"/>
    </source>
</evidence>
<dbReference type="InterPro" id="IPR003594">
    <property type="entry name" value="HATPase_dom"/>
</dbReference>
<keyword evidence="7 19" id="KW-0808">Transferase</keyword>
<dbReference type="CDD" id="cd00075">
    <property type="entry name" value="HATPase"/>
    <property type="match status" value="1"/>
</dbReference>
<dbReference type="SMART" id="SM00387">
    <property type="entry name" value="HATPase_c"/>
    <property type="match status" value="1"/>
</dbReference>
<dbReference type="SMART" id="SM00304">
    <property type="entry name" value="HAMP"/>
    <property type="match status" value="1"/>
</dbReference>
<name>A0A090MU48_AFIFE</name>
<evidence type="ECO:0000256" key="10">
    <source>
        <dbReference type="ARBA" id="ARBA00022777"/>
    </source>
</evidence>
<dbReference type="PROSITE" id="PS50109">
    <property type="entry name" value="HIS_KIN"/>
    <property type="match status" value="1"/>
</dbReference>
<evidence type="ECO:0000256" key="4">
    <source>
        <dbReference type="ARBA" id="ARBA00022475"/>
    </source>
</evidence>
<dbReference type="PANTHER" id="PTHR44936:SF5">
    <property type="entry name" value="SENSOR HISTIDINE KINASE ENVZ"/>
    <property type="match status" value="1"/>
</dbReference>
<dbReference type="STRING" id="1035.BN961_02627"/>
<sequence>MRRFIPRGLFGQTLFVLLAGLVVSNLVGSWIYSMDRGQIVRAVGGVVITQRIINLTRLVRDAPHEWRARIVAASSDQTFNVALATKPPQTSVTEADAPAAEALKQLLAEQLSADGSVAPLVSVSQPRGMMVGLAQRMMDRNPMMRGVGGLGPLAGFRELQVAVPMQDGQWLTFVTVLPESGRAFSLRFLVSMGIMALITLLVTLWVVRRVTAPLTALAQAAQRLGEDLNAPPMPETGTVETQQAARAFNVMQSRLRRMIDDRTKMLAAISHDFRTPLTLLRLRVESVEDSAEREKMLSTIADLDSMVAATLEFASGSAQRAPRRLTDLTALMASITDDLADSGLPVSTDAAQPVIYECDPASLKRALTNLIDNAVKYGGSATATIRETAEGIEITIDDTGPGIPEEELTHVFEPLYRLESSRSRETGGMGLGLAIVQSIVRAHGGRLTLSNRPKGGLRALVALPKRKIGTGHNSPGKSSAGT</sequence>
<dbReference type="Gene3D" id="1.10.287.130">
    <property type="match status" value="1"/>
</dbReference>
<dbReference type="Proteomes" id="UP000254343">
    <property type="component" value="Unassembled WGS sequence"/>
</dbReference>
<keyword evidence="20" id="KW-1185">Reference proteome</keyword>
<evidence type="ECO:0000313" key="21">
    <source>
        <dbReference type="Proteomes" id="UP000254343"/>
    </source>
</evidence>
<proteinExistence type="predicted"/>
<evidence type="ECO:0000256" key="3">
    <source>
        <dbReference type="ARBA" id="ARBA00012438"/>
    </source>
</evidence>
<dbReference type="PROSITE" id="PS50885">
    <property type="entry name" value="HAMP"/>
    <property type="match status" value="1"/>
</dbReference>
<keyword evidence="11" id="KW-0067">ATP-binding</keyword>
<comment type="catalytic activity">
    <reaction evidence="1">
        <text>ATP + protein L-histidine = ADP + protein N-phospho-L-histidine.</text>
        <dbReference type="EC" id="2.7.13.3"/>
    </reaction>
</comment>
<keyword evidence="5" id="KW-0997">Cell inner membrane</keyword>
<accession>A0A090MU48</accession>
<dbReference type="InterPro" id="IPR003661">
    <property type="entry name" value="HisK_dim/P_dom"/>
</dbReference>
<feature type="domain" description="HAMP" evidence="17">
    <location>
        <begin position="208"/>
        <end position="260"/>
    </location>
</feature>
<dbReference type="Pfam" id="PF00512">
    <property type="entry name" value="HisKA"/>
    <property type="match status" value="1"/>
</dbReference>
<keyword evidence="4" id="KW-1003">Cell membrane</keyword>
<dbReference type="Proteomes" id="UP000035762">
    <property type="component" value="Unassembled WGS sequence"/>
</dbReference>
<dbReference type="InterPro" id="IPR005467">
    <property type="entry name" value="His_kinase_dom"/>
</dbReference>
<dbReference type="InterPro" id="IPR036890">
    <property type="entry name" value="HATPase_C_sf"/>
</dbReference>
<keyword evidence="10" id="KW-0418">Kinase</keyword>
<dbReference type="InterPro" id="IPR050980">
    <property type="entry name" value="2C_sensor_his_kinase"/>
</dbReference>
<dbReference type="SUPFAM" id="SSF47384">
    <property type="entry name" value="Homodimeric domain of signal transducing histidine kinase"/>
    <property type="match status" value="1"/>
</dbReference>
<dbReference type="InterPro" id="IPR003660">
    <property type="entry name" value="HAMP_dom"/>
</dbReference>
<evidence type="ECO:0000313" key="18">
    <source>
        <dbReference type="EMBL" id="CEG09204.1"/>
    </source>
</evidence>
<dbReference type="GO" id="GO:0000155">
    <property type="term" value="F:phosphorelay sensor kinase activity"/>
    <property type="evidence" value="ECO:0007669"/>
    <property type="project" value="InterPro"/>
</dbReference>
<evidence type="ECO:0000256" key="14">
    <source>
        <dbReference type="ARBA" id="ARBA00023136"/>
    </source>
</evidence>
<dbReference type="EMBL" id="CCAZ020000001">
    <property type="protein sequence ID" value="CEG09204.1"/>
    <property type="molecule type" value="Genomic_DNA"/>
</dbReference>
<dbReference type="InterPro" id="IPR036097">
    <property type="entry name" value="HisK_dim/P_sf"/>
</dbReference>
<keyword evidence="14 15" id="KW-0472">Membrane</keyword>
<evidence type="ECO:0000259" key="16">
    <source>
        <dbReference type="PROSITE" id="PS50109"/>
    </source>
</evidence>
<evidence type="ECO:0000256" key="9">
    <source>
        <dbReference type="ARBA" id="ARBA00022741"/>
    </source>
</evidence>
<evidence type="ECO:0000256" key="6">
    <source>
        <dbReference type="ARBA" id="ARBA00022553"/>
    </source>
</evidence>
<dbReference type="CDD" id="cd06225">
    <property type="entry name" value="HAMP"/>
    <property type="match status" value="1"/>
</dbReference>
<dbReference type="GO" id="GO:0005524">
    <property type="term" value="F:ATP binding"/>
    <property type="evidence" value="ECO:0007669"/>
    <property type="project" value="UniProtKB-KW"/>
</dbReference>
<dbReference type="SUPFAM" id="SSF55874">
    <property type="entry name" value="ATPase domain of HSP90 chaperone/DNA topoisomerase II/histidine kinase"/>
    <property type="match status" value="1"/>
</dbReference>
<dbReference type="EMBL" id="UIGB01000001">
    <property type="protein sequence ID" value="SUU85135.1"/>
    <property type="molecule type" value="Genomic_DNA"/>
</dbReference>
<dbReference type="EC" id="2.7.13.3" evidence="3"/>
<dbReference type="InterPro" id="IPR004358">
    <property type="entry name" value="Sig_transdc_His_kin-like_C"/>
</dbReference>
<evidence type="ECO:0000313" key="19">
    <source>
        <dbReference type="EMBL" id="SUU85135.1"/>
    </source>
</evidence>
<reference evidence="19 21" key="2">
    <citation type="submission" date="2018-06" db="EMBL/GenBank/DDBJ databases">
        <authorList>
            <consortium name="Pathogen Informatics"/>
            <person name="Doyle S."/>
        </authorList>
    </citation>
    <scope>NUCLEOTIDE SEQUENCE [LARGE SCALE GENOMIC DNA]</scope>
    <source>
        <strain evidence="19 21">NCTC12722</strain>
    </source>
</reference>
<dbReference type="SMART" id="SM00388">
    <property type="entry name" value="HisKA"/>
    <property type="match status" value="1"/>
</dbReference>
<keyword evidence="13" id="KW-0902">Two-component regulatory system</keyword>
<dbReference type="Pfam" id="PF02518">
    <property type="entry name" value="HATPase_c"/>
    <property type="match status" value="1"/>
</dbReference>
<dbReference type="RefSeq" id="WP_002715960.1">
    <property type="nucleotide sequence ID" value="NZ_CCAZ020000001.1"/>
</dbReference>